<keyword evidence="9" id="KW-1185">Reference proteome</keyword>
<dbReference type="PIRSF" id="PIRSF036979">
    <property type="entry name" value="Arginase"/>
    <property type="match status" value="1"/>
</dbReference>
<comment type="caution">
    <text evidence="8">The sequence shown here is derived from an EMBL/GenBank/DDBJ whole genome shotgun (WGS) entry which is preliminary data.</text>
</comment>
<evidence type="ECO:0000256" key="5">
    <source>
        <dbReference type="PIRSR" id="PIRSR036979-1"/>
    </source>
</evidence>
<comment type="similarity">
    <text evidence="6 7">Belongs to the arginase family.</text>
</comment>
<dbReference type="PANTHER" id="PTHR11358:SF35">
    <property type="entry name" value="FORMIMIDOYLGLUTAMASE"/>
    <property type="match status" value="1"/>
</dbReference>
<evidence type="ECO:0000256" key="1">
    <source>
        <dbReference type="ARBA" id="ARBA00022723"/>
    </source>
</evidence>
<dbReference type="Pfam" id="PF00491">
    <property type="entry name" value="Arginase"/>
    <property type="match status" value="1"/>
</dbReference>
<organism evidence="8 9">
    <name type="scientific">Paenibacillus montanisoli</name>
    <dbReference type="NCBI Taxonomy" id="2081970"/>
    <lineage>
        <taxon>Bacteria</taxon>
        <taxon>Bacillati</taxon>
        <taxon>Bacillota</taxon>
        <taxon>Bacilli</taxon>
        <taxon>Bacillales</taxon>
        <taxon>Paenibacillaceae</taxon>
        <taxon>Paenibacillus</taxon>
    </lineage>
</organism>
<evidence type="ECO:0000256" key="4">
    <source>
        <dbReference type="ARBA" id="ARBA00023211"/>
    </source>
</evidence>
<reference evidence="8 9" key="1">
    <citation type="submission" date="2018-06" db="EMBL/GenBank/DDBJ databases">
        <title>Paenibacillus montanisoli sp. nov., isolated from mountain area soil.</title>
        <authorList>
            <person name="Wu M."/>
        </authorList>
    </citation>
    <scope>NUCLEOTIDE SEQUENCE [LARGE SCALE GENOMIC DNA]</scope>
    <source>
        <strain evidence="8 9">RA17</strain>
    </source>
</reference>
<feature type="binding site" evidence="5">
    <location>
        <position position="223"/>
    </location>
    <ligand>
        <name>Mn(2+)</name>
        <dbReference type="ChEBI" id="CHEBI:29035"/>
        <label>1</label>
    </ligand>
</feature>
<feature type="binding site" evidence="5">
    <location>
        <position position="225"/>
    </location>
    <ligand>
        <name>Mn(2+)</name>
        <dbReference type="ChEBI" id="CHEBI:29035"/>
        <label>1</label>
    </ligand>
</feature>
<evidence type="ECO:0000256" key="3">
    <source>
        <dbReference type="ARBA" id="ARBA00022808"/>
    </source>
</evidence>
<accession>A0A328TWN7</accession>
<sequence length="302" mass="33245">MNQLIGEHTAGQQLDVGLLGVPLSRSSITASAASDNPNAIRSIWKSFGTYNIDYDVDLADLRIADLGDVKMHVTDIPRCHHNIEEAMVEALSRNPAYFPVSIGGDHSITCPLVKGFQRHHSGKTIGILQFDAHFDLRNLQDGGPSNGTPMRGLIESGTIEGRHIVNIGPHGYFNAYAYKKYADEHSVNYYTLRQVRKQGIEHVMVEALTYLREQVDLIYVTVDIDVLDAAFAPAAPASTPGGMWSSELLEALYIAGQEPRTAALDIVCLDPARDPRHLITVKTGAYVIMNVLCGIKYRMQQT</sequence>
<feature type="binding site" evidence="5">
    <location>
        <position position="131"/>
    </location>
    <ligand>
        <name>Mn(2+)</name>
        <dbReference type="ChEBI" id="CHEBI:29035"/>
        <label>1</label>
    </ligand>
</feature>
<dbReference type="InterPro" id="IPR020855">
    <property type="entry name" value="Ureohydrolase_Mn_BS"/>
</dbReference>
<feature type="binding site" evidence="5">
    <location>
        <position position="135"/>
    </location>
    <ligand>
        <name>Mn(2+)</name>
        <dbReference type="ChEBI" id="CHEBI:29035"/>
        <label>1</label>
    </ligand>
</feature>
<keyword evidence="3" id="KW-0369">Histidine metabolism</keyword>
<dbReference type="PANTHER" id="PTHR11358">
    <property type="entry name" value="ARGINASE/AGMATINASE"/>
    <property type="match status" value="1"/>
</dbReference>
<evidence type="ECO:0000313" key="9">
    <source>
        <dbReference type="Proteomes" id="UP000249260"/>
    </source>
</evidence>
<dbReference type="OrthoDB" id="9788689at2"/>
<dbReference type="GO" id="GO:0008783">
    <property type="term" value="F:agmatinase activity"/>
    <property type="evidence" value="ECO:0007669"/>
    <property type="project" value="TreeGrafter"/>
</dbReference>
<dbReference type="GO" id="GO:0046872">
    <property type="term" value="F:metal ion binding"/>
    <property type="evidence" value="ECO:0007669"/>
    <property type="project" value="UniProtKB-KW"/>
</dbReference>
<dbReference type="SUPFAM" id="SSF52768">
    <property type="entry name" value="Arginase/deacetylase"/>
    <property type="match status" value="1"/>
</dbReference>
<evidence type="ECO:0000256" key="2">
    <source>
        <dbReference type="ARBA" id="ARBA00022801"/>
    </source>
</evidence>
<feature type="binding site" evidence="5">
    <location>
        <position position="106"/>
    </location>
    <ligand>
        <name>Mn(2+)</name>
        <dbReference type="ChEBI" id="CHEBI:29035"/>
        <label>1</label>
    </ligand>
</feature>
<comment type="cofactor">
    <cofactor evidence="5">
        <name>Mn(2+)</name>
        <dbReference type="ChEBI" id="CHEBI:29035"/>
    </cofactor>
    <text evidence="5">Binds 2 manganese ions per subunit.</text>
</comment>
<dbReference type="GO" id="GO:0006547">
    <property type="term" value="P:L-histidine metabolic process"/>
    <property type="evidence" value="ECO:0007669"/>
    <property type="project" value="UniProtKB-KW"/>
</dbReference>
<proteinExistence type="inferred from homology"/>
<evidence type="ECO:0000256" key="7">
    <source>
        <dbReference type="RuleBase" id="RU003684"/>
    </source>
</evidence>
<dbReference type="PRINTS" id="PR00116">
    <property type="entry name" value="ARGINASE"/>
</dbReference>
<evidence type="ECO:0000313" key="8">
    <source>
        <dbReference type="EMBL" id="RAP74897.1"/>
    </source>
</evidence>
<keyword evidence="4 5" id="KW-0464">Manganese</keyword>
<dbReference type="AlphaFoldDB" id="A0A328TWN7"/>
<feature type="binding site" evidence="5">
    <location>
        <position position="133"/>
    </location>
    <ligand>
        <name>Mn(2+)</name>
        <dbReference type="ChEBI" id="CHEBI:29035"/>
        <label>1</label>
    </ligand>
</feature>
<dbReference type="CDD" id="cd09990">
    <property type="entry name" value="Agmatinase-like"/>
    <property type="match status" value="1"/>
</dbReference>
<keyword evidence="1 5" id="KW-0479">Metal-binding</keyword>
<name>A0A328TWN7_9BACL</name>
<dbReference type="InterPro" id="IPR023696">
    <property type="entry name" value="Ureohydrolase_dom_sf"/>
</dbReference>
<dbReference type="PROSITE" id="PS01053">
    <property type="entry name" value="ARGINASE_1"/>
    <property type="match status" value="1"/>
</dbReference>
<dbReference type="InterPro" id="IPR006035">
    <property type="entry name" value="Ureohydrolase"/>
</dbReference>
<dbReference type="GO" id="GO:0033389">
    <property type="term" value="P:putrescine biosynthetic process from arginine, via agmatine"/>
    <property type="evidence" value="ECO:0007669"/>
    <property type="project" value="TreeGrafter"/>
</dbReference>
<dbReference type="Gene3D" id="3.40.800.10">
    <property type="entry name" value="Ureohydrolase domain"/>
    <property type="match status" value="1"/>
</dbReference>
<dbReference type="EMBL" id="QLUW01000004">
    <property type="protein sequence ID" value="RAP74897.1"/>
    <property type="molecule type" value="Genomic_DNA"/>
</dbReference>
<dbReference type="PROSITE" id="PS51409">
    <property type="entry name" value="ARGINASE_2"/>
    <property type="match status" value="1"/>
</dbReference>
<evidence type="ECO:0000256" key="6">
    <source>
        <dbReference type="PROSITE-ProRule" id="PRU00742"/>
    </source>
</evidence>
<dbReference type="Proteomes" id="UP000249260">
    <property type="component" value="Unassembled WGS sequence"/>
</dbReference>
<keyword evidence="2 7" id="KW-0378">Hydrolase</keyword>
<protein>
    <submittedName>
        <fullName evidence="8">Formimidoylglutamase</fullName>
    </submittedName>
</protein>
<gene>
    <name evidence="8" type="ORF">DL346_22390</name>
</gene>